<dbReference type="Proteomes" id="UP000256913">
    <property type="component" value="Unassembled WGS sequence"/>
</dbReference>
<feature type="transmembrane region" description="Helical" evidence="1">
    <location>
        <begin position="294"/>
        <end position="312"/>
    </location>
</feature>
<comment type="caution">
    <text evidence="2">The sequence shown here is derived from an EMBL/GenBank/DDBJ whole genome shotgun (WGS) entry which is preliminary data.</text>
</comment>
<keyword evidence="1" id="KW-0472">Membrane</keyword>
<protein>
    <recommendedName>
        <fullName evidence="4">Dolichyl-phosphate-mannose-protein mannosyltransferase</fullName>
    </recommendedName>
</protein>
<evidence type="ECO:0000256" key="1">
    <source>
        <dbReference type="SAM" id="Phobius"/>
    </source>
</evidence>
<feature type="transmembrane region" description="Helical" evidence="1">
    <location>
        <begin position="87"/>
        <end position="107"/>
    </location>
</feature>
<feature type="transmembrane region" description="Helical" evidence="1">
    <location>
        <begin position="324"/>
        <end position="349"/>
    </location>
</feature>
<dbReference type="AlphaFoldDB" id="A0A3D9ZQ99"/>
<feature type="transmembrane region" description="Helical" evidence="1">
    <location>
        <begin position="356"/>
        <end position="374"/>
    </location>
</feature>
<sequence>MTAATQDRFGRVRLRLLEALAPLALVAATLAIHDVPAALRPPYWLDEAWVAASVRFPISDLPVVTSSTPLGWTALLRLVPGFDRLRLLPIAFLVLSVLAGYALAAVVRWPSRAHRIGAGLVTGLAVALLPAQQVRHDLKQYTADAAVALLLLVVAGLVEAGGYPRQRLALLLATASAGMLVSHTTVLVGGCVVGGLLVAALARGLRRQAVEVAVTGALMLAVFVAGYAGLDRRGNNGAMDSYWQDFFPSVGHLPGFLGDRLTDLRPYLGVPWPVLLLLAAAGVVTVARLGRPALACGAAFLLPAAVLAGLAHQYPLLDLRTSHFLLVCLTAFATLGVAGLATAAGGLLARRSRAGGAVVAAVLAAAVLGGYVWATADWLRFGGTDPALGTRSPALTEDVRDPAAYVWAHRHPGDVVLVSGSAAFGFADYWPERPGHRPDPATAVGWQPTYADPAIVVSPGRDPAAIHAGLLEATGLAAKSGPGAVVWLIRSHQSGEEKVAWKAELATLTARSTPSGPEPAVRIEAW</sequence>
<evidence type="ECO:0000313" key="2">
    <source>
        <dbReference type="EMBL" id="REF98814.1"/>
    </source>
</evidence>
<accession>A0A3D9ZQ99</accession>
<proteinExistence type="predicted"/>
<keyword evidence="1" id="KW-1133">Transmembrane helix</keyword>
<keyword evidence="3" id="KW-1185">Reference proteome</keyword>
<feature type="transmembrane region" description="Helical" evidence="1">
    <location>
        <begin position="143"/>
        <end position="163"/>
    </location>
</feature>
<feature type="transmembrane region" description="Helical" evidence="1">
    <location>
        <begin position="209"/>
        <end position="230"/>
    </location>
</feature>
<dbReference type="RefSeq" id="WP_116070056.1">
    <property type="nucleotide sequence ID" value="NZ_BONB01000024.1"/>
</dbReference>
<dbReference type="EMBL" id="QUMQ01000001">
    <property type="protein sequence ID" value="REF98814.1"/>
    <property type="molecule type" value="Genomic_DNA"/>
</dbReference>
<evidence type="ECO:0000313" key="3">
    <source>
        <dbReference type="Proteomes" id="UP000256913"/>
    </source>
</evidence>
<feature type="transmembrane region" description="Helical" evidence="1">
    <location>
        <begin position="270"/>
        <end position="287"/>
    </location>
</feature>
<name>A0A3D9ZQ99_9ACTN</name>
<dbReference type="OrthoDB" id="3334070at2"/>
<feature type="transmembrane region" description="Helical" evidence="1">
    <location>
        <begin position="169"/>
        <end position="202"/>
    </location>
</feature>
<reference evidence="2 3" key="1">
    <citation type="submission" date="2018-08" db="EMBL/GenBank/DDBJ databases">
        <title>Sequencing the genomes of 1000 actinobacteria strains.</title>
        <authorList>
            <person name="Klenk H.-P."/>
        </authorList>
    </citation>
    <scope>NUCLEOTIDE SEQUENCE [LARGE SCALE GENOMIC DNA]</scope>
    <source>
        <strain evidence="2 3">DSM 44099</strain>
    </source>
</reference>
<gene>
    <name evidence="2" type="ORF">DFJ67_4834</name>
</gene>
<keyword evidence="1" id="KW-0812">Transmembrane</keyword>
<organism evidence="2 3">
    <name type="scientific">Asanoa ferruginea</name>
    <dbReference type="NCBI Taxonomy" id="53367"/>
    <lineage>
        <taxon>Bacteria</taxon>
        <taxon>Bacillati</taxon>
        <taxon>Actinomycetota</taxon>
        <taxon>Actinomycetes</taxon>
        <taxon>Micromonosporales</taxon>
        <taxon>Micromonosporaceae</taxon>
        <taxon>Asanoa</taxon>
    </lineage>
</organism>
<evidence type="ECO:0008006" key="4">
    <source>
        <dbReference type="Google" id="ProtNLM"/>
    </source>
</evidence>